<dbReference type="PANTHER" id="PTHR39600:SF1">
    <property type="entry name" value="PEPTIDASE INHIBITOR I78 FAMILY PROTEIN"/>
    <property type="match status" value="1"/>
</dbReference>
<dbReference type="PROSITE" id="PS51257">
    <property type="entry name" value="PROKAR_LIPOPROTEIN"/>
    <property type="match status" value="1"/>
</dbReference>
<accession>A0A562QAE3</accession>
<evidence type="ECO:0000313" key="4">
    <source>
        <dbReference type="Proteomes" id="UP000316905"/>
    </source>
</evidence>
<dbReference type="PANTHER" id="PTHR39600">
    <property type="entry name" value="PEPTIDASE INHIBITOR I78 FAMILY PROTEIN"/>
    <property type="match status" value="1"/>
</dbReference>
<protein>
    <submittedName>
        <fullName evidence="3">Peptidase inhibitor I78 family protein</fullName>
    </submittedName>
</protein>
<reference evidence="3 4" key="1">
    <citation type="journal article" date="2015" name="Stand. Genomic Sci.">
        <title>Genomic Encyclopedia of Bacterial and Archaeal Type Strains, Phase III: the genomes of soil and plant-associated and newly described type strains.</title>
        <authorList>
            <person name="Whitman W.B."/>
            <person name="Woyke T."/>
            <person name="Klenk H.P."/>
            <person name="Zhou Y."/>
            <person name="Lilburn T.G."/>
            <person name="Beck B.J."/>
            <person name="De Vos P."/>
            <person name="Vandamme P."/>
            <person name="Eisen J.A."/>
            <person name="Garrity G."/>
            <person name="Hugenholtz P."/>
            <person name="Kyrpides N.C."/>
        </authorList>
    </citation>
    <scope>NUCLEOTIDE SEQUENCE [LARGE SCALE GENOMIC DNA]</scope>
    <source>
        <strain evidence="3 4">CGMCC 1.6858</strain>
    </source>
</reference>
<dbReference type="OrthoDB" id="6906791at2"/>
<name>A0A562QAE3_9PSED</name>
<feature type="region of interest" description="Disordered" evidence="1">
    <location>
        <begin position="21"/>
        <end position="43"/>
    </location>
</feature>
<comment type="caution">
    <text evidence="3">The sequence shown here is derived from an EMBL/GenBank/DDBJ whole genome shotgun (WGS) entry which is preliminary data.</text>
</comment>
<dbReference type="AlphaFoldDB" id="A0A562QAE3"/>
<gene>
    <name evidence="3" type="ORF">IQ22_02332</name>
</gene>
<dbReference type="EMBL" id="VLKY01000007">
    <property type="protein sequence ID" value="TWI53727.1"/>
    <property type="molecule type" value="Genomic_DNA"/>
</dbReference>
<proteinExistence type="predicted"/>
<dbReference type="Gene3D" id="3.30.10.10">
    <property type="entry name" value="Trypsin Inhibitor V, subunit A"/>
    <property type="match status" value="1"/>
</dbReference>
<organism evidence="3 4">
    <name type="scientific">Pseudomonas duriflava</name>
    <dbReference type="NCBI Taxonomy" id="459528"/>
    <lineage>
        <taxon>Bacteria</taxon>
        <taxon>Pseudomonadati</taxon>
        <taxon>Pseudomonadota</taxon>
        <taxon>Gammaproteobacteria</taxon>
        <taxon>Pseudomonadales</taxon>
        <taxon>Pseudomonadaceae</taxon>
        <taxon>Pseudomonas</taxon>
    </lineage>
</organism>
<evidence type="ECO:0000256" key="2">
    <source>
        <dbReference type="SAM" id="SignalP"/>
    </source>
</evidence>
<evidence type="ECO:0000313" key="3">
    <source>
        <dbReference type="EMBL" id="TWI53727.1"/>
    </source>
</evidence>
<feature type="signal peptide" evidence="2">
    <location>
        <begin position="1"/>
        <end position="18"/>
    </location>
</feature>
<dbReference type="InterPro" id="IPR021719">
    <property type="entry name" value="Prot_inh_I78"/>
</dbReference>
<keyword evidence="2" id="KW-0732">Signal</keyword>
<keyword evidence="4" id="KW-1185">Reference proteome</keyword>
<evidence type="ECO:0000256" key="1">
    <source>
        <dbReference type="SAM" id="MobiDB-lite"/>
    </source>
</evidence>
<dbReference type="Pfam" id="PF11720">
    <property type="entry name" value="Inhibitor_I78"/>
    <property type="match status" value="1"/>
</dbReference>
<dbReference type="RefSeq" id="WP_145141843.1">
    <property type="nucleotide sequence ID" value="NZ_VLKY01000007.1"/>
</dbReference>
<feature type="chain" id="PRO_5021921452" evidence="2">
    <location>
        <begin position="19"/>
        <end position="108"/>
    </location>
</feature>
<dbReference type="Proteomes" id="UP000316905">
    <property type="component" value="Unassembled WGS sequence"/>
</dbReference>
<sequence>MFWKIASVTLLISSFMLAGCSTSEPESSGSSARSATGSTLGSGCNSDAAQYVVGKTATPELFKQVQERAGARVARLIRPDDAITMDFNSERLTITTNDSLVIQSARCG</sequence>